<keyword evidence="2" id="KW-1185">Reference proteome</keyword>
<sequence length="81" mass="9767">MNEYEFNYEMASVMRTVWLSYWFNDGDIKKVQTTCKKLRKKVTHASIRKLLMTWIKLKDPTPQINAMFLHALDMEALEYYV</sequence>
<accession>A0A2I7RUJ1</accession>
<reference evidence="1 2" key="1">
    <citation type="submission" date="2017-11" db="EMBL/GenBank/DDBJ databases">
        <title>A major lineage of nontailed dsDNA viruses as unrecognized killers of marine bacteria.</title>
        <authorList>
            <person name="Kauffman K.M."/>
            <person name="Hussain F.A."/>
            <person name="Yang J."/>
            <person name="Arevalo P."/>
            <person name="Brown J.M."/>
            <person name="Chang W.K."/>
            <person name="VanInsberghe D."/>
            <person name="Elsherbini J."/>
            <person name="Cutler M.B."/>
            <person name="Kelly L."/>
            <person name="Polz M.F."/>
        </authorList>
    </citation>
    <scope>NUCLEOTIDE SEQUENCE [LARGE SCALE GENOMIC DNA]</scope>
</reference>
<evidence type="ECO:0000313" key="1">
    <source>
        <dbReference type="EMBL" id="AUR97313.1"/>
    </source>
</evidence>
<evidence type="ECO:0000313" key="2">
    <source>
        <dbReference type="Proteomes" id="UP000269348"/>
    </source>
</evidence>
<proteinExistence type="predicted"/>
<name>A0A2I7RUJ1_9CAUD</name>
<dbReference type="EMBL" id="MG592603">
    <property type="protein sequence ID" value="AUR97313.1"/>
    <property type="molecule type" value="Genomic_DNA"/>
</dbReference>
<organism evidence="1 2">
    <name type="scientific">Vibrio phage 1.238.A._10N.261.52.F10</name>
    <dbReference type="NCBI Taxonomy" id="1881231"/>
    <lineage>
        <taxon>Viruses</taxon>
        <taxon>Duplodnaviria</taxon>
        <taxon>Heunggongvirae</taxon>
        <taxon>Uroviricota</taxon>
        <taxon>Caudoviricetes</taxon>
        <taxon>Schitoviridae</taxon>
        <taxon>Pariacacavirus</taxon>
        <taxon>Pariacacavirus 1238A</taxon>
    </lineage>
</organism>
<dbReference type="Proteomes" id="UP000269348">
    <property type="component" value="Segment"/>
</dbReference>
<gene>
    <name evidence="1" type="ORF">NVP1238A_64</name>
</gene>
<protein>
    <submittedName>
        <fullName evidence="1">Uncharacterized protein</fullName>
    </submittedName>
</protein>